<keyword evidence="2" id="KW-1185">Reference proteome</keyword>
<name>A0A9W6VKA4_9PSEU</name>
<dbReference type="Proteomes" id="UP001165136">
    <property type="component" value="Unassembled WGS sequence"/>
</dbReference>
<evidence type="ECO:0000313" key="1">
    <source>
        <dbReference type="EMBL" id="GLY70252.1"/>
    </source>
</evidence>
<comment type="caution">
    <text evidence="1">The sequence shown here is derived from an EMBL/GenBank/DDBJ whole genome shotgun (WGS) entry which is preliminary data.</text>
</comment>
<dbReference type="NCBIfam" id="NF040893">
    <property type="entry name" value="SAVMC3_10250"/>
    <property type="match status" value="1"/>
</dbReference>
<sequence>MWRKRGQPSLRFYLYISDTKLDMIFDQIDPSIRRRVSAEAKVDLKVASLALRQPDPAPATRIAKLRMIERYLDRHHQVGKSVNTGNLYFRGVMPLQWGWLGQGYDPDSPTDGYDMVFFRGRKAGETVMLAGSRHHVLGEQPAPGNKRLSAHSATPNILAVVGEQISRRPEIGERIRSVRESKDTHSEEGFAINATSPQNGLQAAADLRLHGPAQLMEFLAVPLVEGKVDVTVDDDNRSKQSVHAVLATPIYVALAEQKLLGGNQIDQRKGFLPAARRSVSVTVSADGSVADFTAEPSLVRSVSVECLYCSNYLVYIWTEVDVANSPPTVMTAGYPGVDAWIDLVNCEINGDPETNPGRAPFGMLVNVETADSTNGKPMKGAFRIDIKFG</sequence>
<reference evidence="1" key="1">
    <citation type="submission" date="2023-03" db="EMBL/GenBank/DDBJ databases">
        <title>Amycolatopsis taiwanensis NBRC 103393.</title>
        <authorList>
            <person name="Ichikawa N."/>
            <person name="Sato H."/>
            <person name="Tonouchi N."/>
        </authorList>
    </citation>
    <scope>NUCLEOTIDE SEQUENCE</scope>
    <source>
        <strain evidence="1">NBRC 103393</strain>
    </source>
</reference>
<proteinExistence type="predicted"/>
<dbReference type="AlphaFoldDB" id="A0A9W6VKA4"/>
<dbReference type="RefSeq" id="WP_285489488.1">
    <property type="nucleotide sequence ID" value="NZ_BSTI01000021.1"/>
</dbReference>
<accession>A0A9W6VKA4</accession>
<evidence type="ECO:0000313" key="2">
    <source>
        <dbReference type="Proteomes" id="UP001165136"/>
    </source>
</evidence>
<dbReference type="Pfam" id="PF22880">
    <property type="entry name" value="DUF7019"/>
    <property type="match status" value="1"/>
</dbReference>
<protein>
    <submittedName>
        <fullName evidence="1">Uncharacterized protein</fullName>
    </submittedName>
</protein>
<organism evidence="1 2">
    <name type="scientific">Amycolatopsis taiwanensis</name>
    <dbReference type="NCBI Taxonomy" id="342230"/>
    <lineage>
        <taxon>Bacteria</taxon>
        <taxon>Bacillati</taxon>
        <taxon>Actinomycetota</taxon>
        <taxon>Actinomycetes</taxon>
        <taxon>Pseudonocardiales</taxon>
        <taxon>Pseudonocardiaceae</taxon>
        <taxon>Amycolatopsis</taxon>
    </lineage>
</organism>
<dbReference type="InterPro" id="IPR054284">
    <property type="entry name" value="DUF7019"/>
</dbReference>
<dbReference type="EMBL" id="BSTI01000021">
    <property type="protein sequence ID" value="GLY70252.1"/>
    <property type="molecule type" value="Genomic_DNA"/>
</dbReference>
<gene>
    <name evidence="1" type="ORF">Atai01_68710</name>
</gene>